<reference evidence="3 4" key="1">
    <citation type="submission" date="2024-04" db="EMBL/GenBank/DDBJ databases">
        <authorList>
            <person name="Rising A."/>
            <person name="Reimegard J."/>
            <person name="Sonavane S."/>
            <person name="Akerstrom W."/>
            <person name="Nylinder S."/>
            <person name="Hedman E."/>
            <person name="Kallberg Y."/>
        </authorList>
    </citation>
    <scope>NUCLEOTIDE SEQUENCE [LARGE SCALE GENOMIC DNA]</scope>
</reference>
<dbReference type="PROSITE" id="PS51034">
    <property type="entry name" value="ZP_2"/>
    <property type="match status" value="1"/>
</dbReference>
<keyword evidence="4" id="KW-1185">Reference proteome</keyword>
<name>A0AAV2AU02_9ARAC</name>
<dbReference type="PANTHER" id="PTHR46560:SF11">
    <property type="entry name" value="GH09980P"/>
    <property type="match status" value="1"/>
</dbReference>
<protein>
    <recommendedName>
        <fullName evidence="2">ZP domain-containing protein</fullName>
    </recommendedName>
</protein>
<dbReference type="Proteomes" id="UP001497382">
    <property type="component" value="Unassembled WGS sequence"/>
</dbReference>
<gene>
    <name evidence="3" type="ORF">LARSCL_LOCUS14661</name>
</gene>
<dbReference type="InterPro" id="IPR001507">
    <property type="entry name" value="ZP_dom"/>
</dbReference>
<sequence>MTESSVLDGSLALPLTACGTYVQETNQPWITNTVVIQQHPLIRTVNDFEKSVICSLPYPFENFWNSTFQLDQIYESHSLHLMASSDAHSGSDIFHESSATIFDKSFTRLTIFQLLNGTVYNDIGIKSCIAHNAEVLAENAPVHQITDPEGCFTIHSENSSLKIARTDEGLTAYVEMKNLEMGSSDNFYLTCEVILCKTKCKCSQIDQQTEQSTTVISHKLTKRSTDTSEMFSLQQYEARTRYLKSTVKALMDRIIEQRKPTDKSKIRKRLMRLDDSSIPSEANSFGFHAAITSTEIFSTESVSNEINNIEPHLEDVYDYYDHDDSHHVYNLDDSRQEYDLDDSRHDYKEEPSRITEFSTVDSDMVVVTLPKESKGKGTEIFPEEELQEKGTTVFSDDVASSVNEATEIIKADATSSVFPPIVEVASNHLGSCIPKLRFVIVIVVMGFFMGCLLLVSCGMALYIRKEKKRNKLNDFLLYSIGF</sequence>
<proteinExistence type="predicted"/>
<evidence type="ECO:0000313" key="3">
    <source>
        <dbReference type="EMBL" id="CAL1287150.1"/>
    </source>
</evidence>
<dbReference type="AlphaFoldDB" id="A0AAV2AU02"/>
<feature type="domain" description="ZP" evidence="2">
    <location>
        <begin position="1"/>
        <end position="212"/>
    </location>
</feature>
<dbReference type="PANTHER" id="PTHR46560">
    <property type="entry name" value="CYPHER, ISOFORM B"/>
    <property type="match status" value="1"/>
</dbReference>
<comment type="caution">
    <text evidence="3">The sequence shown here is derived from an EMBL/GenBank/DDBJ whole genome shotgun (WGS) entry which is preliminary data.</text>
</comment>
<evidence type="ECO:0000313" key="4">
    <source>
        <dbReference type="Proteomes" id="UP001497382"/>
    </source>
</evidence>
<accession>A0AAV2AU02</accession>
<keyword evidence="1" id="KW-1133">Transmembrane helix</keyword>
<keyword evidence="1" id="KW-0472">Membrane</keyword>
<keyword evidence="1" id="KW-0812">Transmembrane</keyword>
<evidence type="ECO:0000256" key="1">
    <source>
        <dbReference type="SAM" id="Phobius"/>
    </source>
</evidence>
<organism evidence="3 4">
    <name type="scientific">Larinioides sclopetarius</name>
    <dbReference type="NCBI Taxonomy" id="280406"/>
    <lineage>
        <taxon>Eukaryota</taxon>
        <taxon>Metazoa</taxon>
        <taxon>Ecdysozoa</taxon>
        <taxon>Arthropoda</taxon>
        <taxon>Chelicerata</taxon>
        <taxon>Arachnida</taxon>
        <taxon>Araneae</taxon>
        <taxon>Araneomorphae</taxon>
        <taxon>Entelegynae</taxon>
        <taxon>Araneoidea</taxon>
        <taxon>Araneidae</taxon>
        <taxon>Larinioides</taxon>
    </lineage>
</organism>
<feature type="transmembrane region" description="Helical" evidence="1">
    <location>
        <begin position="438"/>
        <end position="463"/>
    </location>
</feature>
<evidence type="ECO:0000259" key="2">
    <source>
        <dbReference type="PROSITE" id="PS51034"/>
    </source>
</evidence>
<dbReference type="EMBL" id="CAXIEN010000213">
    <property type="protein sequence ID" value="CAL1287150.1"/>
    <property type="molecule type" value="Genomic_DNA"/>
</dbReference>